<dbReference type="SUPFAM" id="SSF52743">
    <property type="entry name" value="Subtilisin-like"/>
    <property type="match status" value="1"/>
</dbReference>
<gene>
    <name evidence="1" type="ORF">RDB_LOCUS24700</name>
</gene>
<evidence type="ECO:0000313" key="2">
    <source>
        <dbReference type="Proteomes" id="UP000663850"/>
    </source>
</evidence>
<dbReference type="GO" id="GO:0006508">
    <property type="term" value="P:proteolysis"/>
    <property type="evidence" value="ECO:0007669"/>
    <property type="project" value="InterPro"/>
</dbReference>
<dbReference type="EMBL" id="CAJMWZ010001405">
    <property type="protein sequence ID" value="CAE6436358.1"/>
    <property type="molecule type" value="Genomic_DNA"/>
</dbReference>
<dbReference type="InterPro" id="IPR036852">
    <property type="entry name" value="Peptidase_S8/S53_dom_sf"/>
</dbReference>
<proteinExistence type="predicted"/>
<evidence type="ECO:0000313" key="1">
    <source>
        <dbReference type="EMBL" id="CAE6436358.1"/>
    </source>
</evidence>
<comment type="caution">
    <text evidence="1">The sequence shown here is derived from an EMBL/GenBank/DDBJ whole genome shotgun (WGS) entry which is preliminary data.</text>
</comment>
<accession>A0A8H3ALV1</accession>
<sequence length="66" mass="7022">MASDTRLLAHDTIWEPHVAGIVAYLLSLEGSRTPAELSARVVHLAVPGFFNALSPNTTNLVAQLPA</sequence>
<name>A0A8H3ALV1_9AGAM</name>
<protein>
    <submittedName>
        <fullName evidence="1">Uncharacterized protein</fullName>
    </submittedName>
</protein>
<dbReference type="GO" id="GO:0004252">
    <property type="term" value="F:serine-type endopeptidase activity"/>
    <property type="evidence" value="ECO:0007669"/>
    <property type="project" value="InterPro"/>
</dbReference>
<dbReference type="AlphaFoldDB" id="A0A8H3ALV1"/>
<organism evidence="1 2">
    <name type="scientific">Rhizoctonia solani</name>
    <dbReference type="NCBI Taxonomy" id="456999"/>
    <lineage>
        <taxon>Eukaryota</taxon>
        <taxon>Fungi</taxon>
        <taxon>Dikarya</taxon>
        <taxon>Basidiomycota</taxon>
        <taxon>Agaricomycotina</taxon>
        <taxon>Agaricomycetes</taxon>
        <taxon>Cantharellales</taxon>
        <taxon>Ceratobasidiaceae</taxon>
        <taxon>Rhizoctonia</taxon>
    </lineage>
</organism>
<dbReference type="Proteomes" id="UP000663850">
    <property type="component" value="Unassembled WGS sequence"/>
</dbReference>
<reference evidence="1" key="1">
    <citation type="submission" date="2021-01" db="EMBL/GenBank/DDBJ databases">
        <authorList>
            <person name="Kaushik A."/>
        </authorList>
    </citation>
    <scope>NUCLEOTIDE SEQUENCE</scope>
    <source>
        <strain evidence="1">Type strain: AG8-Rh-89/</strain>
    </source>
</reference>